<dbReference type="AlphaFoldDB" id="A0A2V5I468"/>
<keyword evidence="3" id="KW-1185">Reference proteome</keyword>
<feature type="compositionally biased region" description="Low complexity" evidence="1">
    <location>
        <begin position="291"/>
        <end position="307"/>
    </location>
</feature>
<protein>
    <submittedName>
        <fullName evidence="2">Uncharacterized protein</fullName>
    </submittedName>
</protein>
<dbReference type="EMBL" id="KZ825537">
    <property type="protein sequence ID" value="PYI29024.1"/>
    <property type="molecule type" value="Genomic_DNA"/>
</dbReference>
<dbReference type="Proteomes" id="UP000248817">
    <property type="component" value="Unassembled WGS sequence"/>
</dbReference>
<sequence>MAQSKRVARRSITQMKDNEDFVEPSIEATPAFKIQLQELATLCQRLCSTYRPPRNTWQLGDPRPPKPSLPVGKNQSKIKKQDQLEIWNSWPLVSTLWDPAQKGWPPYGVRLPDAWVYLAIKLLSTTERHDKYPADFDGSGMVRQSRVPCGPTFLISAHGVFAYPIFKGYYVLCGEEGRKHCAWLLQRQRDAAGNRYQFKTIIAGPVLPPPSMRPPHSFIVKLPRHRPVTTADAGTPKRFDIAETDRWTVCLDDMVLQYKKPDTYEIVPFAQLSPRLTCTESSESDKLVNRLSSSSKTNTTTALTGLTRPAKRPRSEASTLPATPKDTTTASSPTDFFSPPRASDSSTKQTTPAPSIQTTGKGNGKIKHADAENWKDPASTPSINSTPNILQAEEAARNHCKRRRITPHKQLLSKLCDSFMQTRKHFGTYLASSMEAEKRHEEYVRALEQRQKDHDGYLEATIGTINEIQTCVAYLQKELGGDKEADVSGEQSVTMNSMEEVVDETDAEAKEEEEEDEEDGDASGAGFGEAGSNSNETG</sequence>
<feature type="compositionally biased region" description="Acidic residues" evidence="1">
    <location>
        <begin position="500"/>
        <end position="521"/>
    </location>
</feature>
<feature type="region of interest" description="Disordered" evidence="1">
    <location>
        <begin position="278"/>
        <end position="387"/>
    </location>
</feature>
<feature type="compositionally biased region" description="Polar residues" evidence="1">
    <location>
        <begin position="316"/>
        <end position="335"/>
    </location>
</feature>
<feature type="region of interest" description="Disordered" evidence="1">
    <location>
        <begin position="483"/>
        <end position="538"/>
    </location>
</feature>
<reference evidence="2 3" key="1">
    <citation type="submission" date="2018-02" db="EMBL/GenBank/DDBJ databases">
        <title>The genomes of Aspergillus section Nigri reveals drivers in fungal speciation.</title>
        <authorList>
            <consortium name="DOE Joint Genome Institute"/>
            <person name="Vesth T.C."/>
            <person name="Nybo J."/>
            <person name="Theobald S."/>
            <person name="Brandl J."/>
            <person name="Frisvad J.C."/>
            <person name="Nielsen K.F."/>
            <person name="Lyhne E.K."/>
            <person name="Kogle M.E."/>
            <person name="Kuo A."/>
            <person name="Riley R."/>
            <person name="Clum A."/>
            <person name="Nolan M."/>
            <person name="Lipzen A."/>
            <person name="Salamov A."/>
            <person name="Henrissat B."/>
            <person name="Wiebenga A."/>
            <person name="De vries R.P."/>
            <person name="Grigoriev I.V."/>
            <person name="Mortensen U.H."/>
            <person name="Andersen M.R."/>
            <person name="Baker S.E."/>
        </authorList>
    </citation>
    <scope>NUCLEOTIDE SEQUENCE [LARGE SCALE GENOMIC DNA]</scope>
    <source>
        <strain evidence="2 3">CBS 114.80</strain>
    </source>
</reference>
<evidence type="ECO:0000256" key="1">
    <source>
        <dbReference type="SAM" id="MobiDB-lite"/>
    </source>
</evidence>
<accession>A0A2V5I468</accession>
<gene>
    <name evidence="2" type="ORF">BP00DRAFT_417552</name>
</gene>
<name>A0A2V5I468_9EURO</name>
<evidence type="ECO:0000313" key="2">
    <source>
        <dbReference type="EMBL" id="PYI29024.1"/>
    </source>
</evidence>
<feature type="region of interest" description="Disordered" evidence="1">
    <location>
        <begin position="54"/>
        <end position="75"/>
    </location>
</feature>
<proteinExistence type="predicted"/>
<feature type="compositionally biased region" description="Polar residues" evidence="1">
    <location>
        <begin position="343"/>
        <end position="360"/>
    </location>
</feature>
<evidence type="ECO:0000313" key="3">
    <source>
        <dbReference type="Proteomes" id="UP000248817"/>
    </source>
</evidence>
<organism evidence="2 3">
    <name type="scientific">Aspergillus indologenus CBS 114.80</name>
    <dbReference type="NCBI Taxonomy" id="1450541"/>
    <lineage>
        <taxon>Eukaryota</taxon>
        <taxon>Fungi</taxon>
        <taxon>Dikarya</taxon>
        <taxon>Ascomycota</taxon>
        <taxon>Pezizomycotina</taxon>
        <taxon>Eurotiomycetes</taxon>
        <taxon>Eurotiomycetidae</taxon>
        <taxon>Eurotiales</taxon>
        <taxon>Aspergillaceae</taxon>
        <taxon>Aspergillus</taxon>
        <taxon>Aspergillus subgen. Circumdati</taxon>
    </lineage>
</organism>